<sequence>MDTTYKTNKYNMPLLEAVWMPPIGKNFTVATTFICNEQAMTYRWVLQQIKHLYITSAMSNGRGSILNEGEPLEILTDRESGLMPNVLAKLTEMVKDEKMAQRVWTSQVLHFGVETTNHAESEHSKIWLEIKKARGMVEDSKKIGADIPDVQKRDMDSEMRDLTSMLEKIITGPISKVREVRRLIKGVICPVLPEIPCPPLTKPPETAVTKGRRKTNSTKMDKSHWEYVSIAHRKIGKSSSSGSGSRSGSDSGSGLSPRGRGRPPLSDRGRGKGHNSG</sequence>
<evidence type="ECO:0000313" key="2">
    <source>
        <dbReference type="Proteomes" id="UP001060085"/>
    </source>
</evidence>
<dbReference type="Proteomes" id="UP001060085">
    <property type="component" value="Linkage Group LG08"/>
</dbReference>
<protein>
    <submittedName>
        <fullName evidence="1">Uncharacterized protein</fullName>
    </submittedName>
</protein>
<gene>
    <name evidence="1" type="ORF">M9H77_34149</name>
</gene>
<proteinExistence type="predicted"/>
<accession>A0ACB9ZL71</accession>
<organism evidence="1 2">
    <name type="scientific">Catharanthus roseus</name>
    <name type="common">Madagascar periwinkle</name>
    <name type="synonym">Vinca rosea</name>
    <dbReference type="NCBI Taxonomy" id="4058"/>
    <lineage>
        <taxon>Eukaryota</taxon>
        <taxon>Viridiplantae</taxon>
        <taxon>Streptophyta</taxon>
        <taxon>Embryophyta</taxon>
        <taxon>Tracheophyta</taxon>
        <taxon>Spermatophyta</taxon>
        <taxon>Magnoliopsida</taxon>
        <taxon>eudicotyledons</taxon>
        <taxon>Gunneridae</taxon>
        <taxon>Pentapetalae</taxon>
        <taxon>asterids</taxon>
        <taxon>lamiids</taxon>
        <taxon>Gentianales</taxon>
        <taxon>Apocynaceae</taxon>
        <taxon>Rauvolfioideae</taxon>
        <taxon>Vinceae</taxon>
        <taxon>Catharanthinae</taxon>
        <taxon>Catharanthus</taxon>
    </lineage>
</organism>
<name>A0ACB9ZL71_CATRO</name>
<keyword evidence="2" id="KW-1185">Reference proteome</keyword>
<dbReference type="EMBL" id="CM044708">
    <property type="protein sequence ID" value="KAI5648144.1"/>
    <property type="molecule type" value="Genomic_DNA"/>
</dbReference>
<evidence type="ECO:0000313" key="1">
    <source>
        <dbReference type="EMBL" id="KAI5648144.1"/>
    </source>
</evidence>
<comment type="caution">
    <text evidence="1">The sequence shown here is derived from an EMBL/GenBank/DDBJ whole genome shotgun (WGS) entry which is preliminary data.</text>
</comment>
<reference evidence="2" key="1">
    <citation type="journal article" date="2023" name="Nat. Plants">
        <title>Single-cell RNA sequencing provides a high-resolution roadmap for understanding the multicellular compartmentation of specialized metabolism.</title>
        <authorList>
            <person name="Sun S."/>
            <person name="Shen X."/>
            <person name="Li Y."/>
            <person name="Li Y."/>
            <person name="Wang S."/>
            <person name="Li R."/>
            <person name="Zhang H."/>
            <person name="Shen G."/>
            <person name="Guo B."/>
            <person name="Wei J."/>
            <person name="Xu J."/>
            <person name="St-Pierre B."/>
            <person name="Chen S."/>
            <person name="Sun C."/>
        </authorList>
    </citation>
    <scope>NUCLEOTIDE SEQUENCE [LARGE SCALE GENOMIC DNA]</scope>
</reference>